<dbReference type="PANTHER" id="PTHR30346">
    <property type="entry name" value="TRANSCRIPTIONAL DUAL REGULATOR HCAR-RELATED"/>
    <property type="match status" value="1"/>
</dbReference>
<proteinExistence type="inferred from homology"/>
<gene>
    <name evidence="6" type="ORF">CLV43_107347</name>
</gene>
<evidence type="ECO:0000313" key="7">
    <source>
        <dbReference type="Proteomes" id="UP000239494"/>
    </source>
</evidence>
<evidence type="ECO:0000313" key="6">
    <source>
        <dbReference type="EMBL" id="PRY39760.1"/>
    </source>
</evidence>
<organism evidence="6 7">
    <name type="scientific">Umezawaea tangerina</name>
    <dbReference type="NCBI Taxonomy" id="84725"/>
    <lineage>
        <taxon>Bacteria</taxon>
        <taxon>Bacillati</taxon>
        <taxon>Actinomycetota</taxon>
        <taxon>Actinomycetes</taxon>
        <taxon>Pseudonocardiales</taxon>
        <taxon>Pseudonocardiaceae</taxon>
        <taxon>Umezawaea</taxon>
    </lineage>
</organism>
<name>A0A2T0T260_9PSEU</name>
<dbReference type="AlphaFoldDB" id="A0A2T0T260"/>
<evidence type="ECO:0000259" key="5">
    <source>
        <dbReference type="PROSITE" id="PS50931"/>
    </source>
</evidence>
<dbReference type="GO" id="GO:0003700">
    <property type="term" value="F:DNA-binding transcription factor activity"/>
    <property type="evidence" value="ECO:0007669"/>
    <property type="project" value="InterPro"/>
</dbReference>
<keyword evidence="7" id="KW-1185">Reference proteome</keyword>
<dbReference type="PRINTS" id="PR00039">
    <property type="entry name" value="HTHLYSR"/>
</dbReference>
<comment type="caution">
    <text evidence="6">The sequence shown here is derived from an EMBL/GenBank/DDBJ whole genome shotgun (WGS) entry which is preliminary data.</text>
</comment>
<dbReference type="InterPro" id="IPR000847">
    <property type="entry name" value="LysR_HTH_N"/>
</dbReference>
<dbReference type="Proteomes" id="UP000239494">
    <property type="component" value="Unassembled WGS sequence"/>
</dbReference>
<protein>
    <submittedName>
        <fullName evidence="6">DNA-binding transcriptional LysR family regulator</fullName>
    </submittedName>
</protein>
<dbReference type="CDD" id="cd08414">
    <property type="entry name" value="PBP2_LTTR_aromatics_like"/>
    <property type="match status" value="1"/>
</dbReference>
<dbReference type="Gene3D" id="1.10.10.10">
    <property type="entry name" value="Winged helix-like DNA-binding domain superfamily/Winged helix DNA-binding domain"/>
    <property type="match status" value="1"/>
</dbReference>
<keyword evidence="3 6" id="KW-0238">DNA-binding</keyword>
<dbReference type="SUPFAM" id="SSF53850">
    <property type="entry name" value="Periplasmic binding protein-like II"/>
    <property type="match status" value="1"/>
</dbReference>
<dbReference type="SUPFAM" id="SSF46785">
    <property type="entry name" value="Winged helix' DNA-binding domain"/>
    <property type="match status" value="1"/>
</dbReference>
<dbReference type="GO" id="GO:0032993">
    <property type="term" value="C:protein-DNA complex"/>
    <property type="evidence" value="ECO:0007669"/>
    <property type="project" value="TreeGrafter"/>
</dbReference>
<feature type="domain" description="HTH lysR-type" evidence="5">
    <location>
        <begin position="1"/>
        <end position="58"/>
    </location>
</feature>
<dbReference type="Pfam" id="PF00126">
    <property type="entry name" value="HTH_1"/>
    <property type="match status" value="1"/>
</dbReference>
<accession>A0A2T0T260</accession>
<sequence length="315" mass="33052">MEARHLRYALALAEHQHFGRAARSLGIAQPPLSTQIAALEREIGELLFDRTSRGVVPTAAGEAFLARARAALAEMTLASVDAGRAARGETGRLRIGFTGSALLDPLPGVLGRFRRTHPGVRLALQELDSATGTAALLAGELDVAVGRGNPRGVGAEDLLTVSIGTDHLVAVVSVAHPFAGRSAVELDQLAAEDLIVSPDAAASYLRPVFGADRAPLDGATLARDVHTIAGLAACCAGVGLGPNRMRLIARTDIRFCDVEPRYRLPDLAMSFRAADRSPVLAAFLSVVRLNCSDVGSRLDDLLARHPSVVADAARS</sequence>
<evidence type="ECO:0000256" key="1">
    <source>
        <dbReference type="ARBA" id="ARBA00009437"/>
    </source>
</evidence>
<keyword evidence="2" id="KW-0805">Transcription regulation</keyword>
<reference evidence="6 7" key="1">
    <citation type="submission" date="2018-03" db="EMBL/GenBank/DDBJ databases">
        <title>Genomic Encyclopedia of Archaeal and Bacterial Type Strains, Phase II (KMG-II): from individual species to whole genera.</title>
        <authorList>
            <person name="Goeker M."/>
        </authorList>
    </citation>
    <scope>NUCLEOTIDE SEQUENCE [LARGE SCALE GENOMIC DNA]</scope>
    <source>
        <strain evidence="6 7">DSM 44720</strain>
    </source>
</reference>
<dbReference type="EMBL" id="PVTF01000007">
    <property type="protein sequence ID" value="PRY39760.1"/>
    <property type="molecule type" value="Genomic_DNA"/>
</dbReference>
<dbReference type="GO" id="GO:0003677">
    <property type="term" value="F:DNA binding"/>
    <property type="evidence" value="ECO:0007669"/>
    <property type="project" value="UniProtKB-KW"/>
</dbReference>
<dbReference type="InterPro" id="IPR005119">
    <property type="entry name" value="LysR_subst-bd"/>
</dbReference>
<keyword evidence="4" id="KW-0804">Transcription</keyword>
<dbReference type="InterPro" id="IPR036388">
    <property type="entry name" value="WH-like_DNA-bd_sf"/>
</dbReference>
<dbReference type="Pfam" id="PF03466">
    <property type="entry name" value="LysR_substrate"/>
    <property type="match status" value="1"/>
</dbReference>
<dbReference type="InterPro" id="IPR036390">
    <property type="entry name" value="WH_DNA-bd_sf"/>
</dbReference>
<dbReference type="OrthoDB" id="3461417at2"/>
<evidence type="ECO:0000256" key="4">
    <source>
        <dbReference type="ARBA" id="ARBA00023163"/>
    </source>
</evidence>
<dbReference type="Gene3D" id="3.40.190.10">
    <property type="entry name" value="Periplasmic binding protein-like II"/>
    <property type="match status" value="2"/>
</dbReference>
<dbReference type="PROSITE" id="PS50931">
    <property type="entry name" value="HTH_LYSR"/>
    <property type="match status" value="1"/>
</dbReference>
<evidence type="ECO:0000256" key="3">
    <source>
        <dbReference type="ARBA" id="ARBA00023125"/>
    </source>
</evidence>
<evidence type="ECO:0000256" key="2">
    <source>
        <dbReference type="ARBA" id="ARBA00023015"/>
    </source>
</evidence>
<dbReference type="RefSeq" id="WP_106189664.1">
    <property type="nucleotide sequence ID" value="NZ_PVTF01000007.1"/>
</dbReference>
<dbReference type="PANTHER" id="PTHR30346:SF17">
    <property type="entry name" value="LYSR FAMILY TRANSCRIPTIONAL REGULATOR"/>
    <property type="match status" value="1"/>
</dbReference>
<dbReference type="FunFam" id="1.10.10.10:FF:000001">
    <property type="entry name" value="LysR family transcriptional regulator"/>
    <property type="match status" value="1"/>
</dbReference>
<comment type="similarity">
    <text evidence="1">Belongs to the LysR transcriptional regulatory family.</text>
</comment>